<dbReference type="CDD" id="cd02440">
    <property type="entry name" value="AdoMet_MTases"/>
    <property type="match status" value="1"/>
</dbReference>
<dbReference type="SUPFAM" id="SSF53335">
    <property type="entry name" value="S-adenosyl-L-methionine-dependent methyltransferases"/>
    <property type="match status" value="1"/>
</dbReference>
<feature type="domain" description="Methyltransferase" evidence="1">
    <location>
        <begin position="36"/>
        <end position="134"/>
    </location>
</feature>
<gene>
    <name evidence="2" type="ORF">S03H2_48738</name>
</gene>
<reference evidence="2" key="1">
    <citation type="journal article" date="2014" name="Front. Microbiol.">
        <title>High frequency of phylogenetically diverse reductive dehalogenase-homologous genes in deep subseafloor sedimentary metagenomes.</title>
        <authorList>
            <person name="Kawai M."/>
            <person name="Futagami T."/>
            <person name="Toyoda A."/>
            <person name="Takaki Y."/>
            <person name="Nishi S."/>
            <person name="Hori S."/>
            <person name="Arai W."/>
            <person name="Tsubouchi T."/>
            <person name="Morono Y."/>
            <person name="Uchiyama I."/>
            <person name="Ito T."/>
            <person name="Fujiyama A."/>
            <person name="Inagaki F."/>
            <person name="Takami H."/>
        </authorList>
    </citation>
    <scope>NUCLEOTIDE SEQUENCE</scope>
    <source>
        <strain evidence="2">Expedition CK06-06</strain>
    </source>
</reference>
<accession>X1IL06</accession>
<evidence type="ECO:0000313" key="2">
    <source>
        <dbReference type="EMBL" id="GAH66799.1"/>
    </source>
</evidence>
<dbReference type="PANTHER" id="PTHR45128">
    <property type="entry name" value="METHYLTRANSFERASE TYPE 11"/>
    <property type="match status" value="1"/>
</dbReference>
<dbReference type="Gene3D" id="3.40.50.150">
    <property type="entry name" value="Vaccinia Virus protein VP39"/>
    <property type="match status" value="1"/>
</dbReference>
<dbReference type="AlphaFoldDB" id="X1IL06"/>
<dbReference type="Pfam" id="PF13847">
    <property type="entry name" value="Methyltransf_31"/>
    <property type="match status" value="1"/>
</dbReference>
<evidence type="ECO:0000259" key="1">
    <source>
        <dbReference type="Pfam" id="PF13847"/>
    </source>
</evidence>
<organism evidence="2">
    <name type="scientific">marine sediment metagenome</name>
    <dbReference type="NCBI Taxonomy" id="412755"/>
    <lineage>
        <taxon>unclassified sequences</taxon>
        <taxon>metagenomes</taxon>
        <taxon>ecological metagenomes</taxon>
    </lineage>
</organism>
<dbReference type="EMBL" id="BARU01030749">
    <property type="protein sequence ID" value="GAH66799.1"/>
    <property type="molecule type" value="Genomic_DNA"/>
</dbReference>
<dbReference type="InterPro" id="IPR029063">
    <property type="entry name" value="SAM-dependent_MTases_sf"/>
</dbReference>
<name>X1IL06_9ZZZZ</name>
<dbReference type="InterPro" id="IPR053173">
    <property type="entry name" value="SAM-binding_MTase"/>
</dbReference>
<dbReference type="InterPro" id="IPR025714">
    <property type="entry name" value="Methyltranfer_dom"/>
</dbReference>
<protein>
    <recommendedName>
        <fullName evidence="1">Methyltransferase domain-containing protein</fullName>
    </recommendedName>
</protein>
<dbReference type="PANTHER" id="PTHR45128:SF1">
    <property type="entry name" value="S-ADENOSYLMETHIONINE-DEPENDENT METHYLTRANSFERASE RV2258C"/>
    <property type="match status" value="1"/>
</dbReference>
<proteinExistence type="predicted"/>
<sequence>MDKLESDFNFKFMSLSFKIRDLFLSPKNLLKEVGIKPGFYVLDYGCGPGSYINPTAELVGKSGKIYALDIRPMAIQMVRNITAKKKLTNVETICSDCKTGLPDNSIDVVLLYDIFHDLSEPRKILEELHRVLKMKLISFLFKRFNIS</sequence>
<comment type="caution">
    <text evidence="2">The sequence shown here is derived from an EMBL/GenBank/DDBJ whole genome shotgun (WGS) entry which is preliminary data.</text>
</comment>